<dbReference type="AlphaFoldDB" id="A0A2T2X0X8"/>
<feature type="transmembrane region" description="Helical" evidence="1">
    <location>
        <begin position="130"/>
        <end position="151"/>
    </location>
</feature>
<evidence type="ECO:0000313" key="3">
    <source>
        <dbReference type="Proteomes" id="UP000242699"/>
    </source>
</evidence>
<evidence type="ECO:0000313" key="2">
    <source>
        <dbReference type="EMBL" id="PSR28141.1"/>
    </source>
</evidence>
<keyword evidence="1" id="KW-1133">Transmembrane helix</keyword>
<keyword evidence="1" id="KW-0874">Quinone</keyword>
<dbReference type="GO" id="GO:0005886">
    <property type="term" value="C:plasma membrane"/>
    <property type="evidence" value="ECO:0007669"/>
    <property type="project" value="UniProtKB-SubCell"/>
</dbReference>
<evidence type="ECO:0000256" key="1">
    <source>
        <dbReference type="RuleBase" id="RU004429"/>
    </source>
</evidence>
<comment type="caution">
    <text evidence="2">The sequence shown here is derived from an EMBL/GenBank/DDBJ whole genome shotgun (WGS) entry which is preliminary data.</text>
</comment>
<keyword evidence="2" id="KW-0830">Ubiquinone</keyword>
<comment type="subcellular location">
    <subcellularLocation>
        <location evidence="1">Cell membrane</location>
        <topology evidence="1">Multi-pass membrane protein</topology>
    </subcellularLocation>
</comment>
<feature type="transmembrane region" description="Helical" evidence="1">
    <location>
        <begin position="30"/>
        <end position="47"/>
    </location>
</feature>
<dbReference type="EC" id="7.1.1.-" evidence="1"/>
<proteinExistence type="inferred from homology"/>
<dbReference type="InterPro" id="IPR001457">
    <property type="entry name" value="NADH_UbQ/plastoQ_OxRdtase_su6"/>
</dbReference>
<dbReference type="Pfam" id="PF00499">
    <property type="entry name" value="Oxidored_q3"/>
    <property type="match status" value="1"/>
</dbReference>
<comment type="function">
    <text evidence="1">NDH-1 shuttles electrons from NADH, via FMN and iron-sulfur (Fe-S) centers, to quinones in the respiratory chain. Couples the redox reaction to proton translocation (for every two electrons transferred, four hydrogen ions are translocated across the cytoplasmic membrane), and thus conserves the redox energy in a proton gradient.</text>
</comment>
<feature type="transmembrane region" description="Helical" evidence="1">
    <location>
        <begin position="59"/>
        <end position="78"/>
    </location>
</feature>
<comment type="catalytic activity">
    <reaction evidence="1">
        <text>a quinone + NADH + 5 H(+)(in) = a quinol + NAD(+) + 4 H(+)(out)</text>
        <dbReference type="Rhea" id="RHEA:57888"/>
        <dbReference type="ChEBI" id="CHEBI:15378"/>
        <dbReference type="ChEBI" id="CHEBI:24646"/>
        <dbReference type="ChEBI" id="CHEBI:57540"/>
        <dbReference type="ChEBI" id="CHEBI:57945"/>
        <dbReference type="ChEBI" id="CHEBI:132124"/>
    </reaction>
</comment>
<accession>A0A2T2X0X8</accession>
<comment type="similarity">
    <text evidence="1">Belongs to the complex I subunit 6 family.</text>
</comment>
<comment type="caution">
    <text evidence="1">Lacks conserved residue(s) required for the propagation of feature annotation.</text>
</comment>
<keyword evidence="1" id="KW-0472">Membrane</keyword>
<dbReference type="GO" id="GO:0008137">
    <property type="term" value="F:NADH dehydrogenase (ubiquinone) activity"/>
    <property type="evidence" value="ECO:0007669"/>
    <property type="project" value="UniProtKB-UniRule"/>
</dbReference>
<sequence>MSVMPEIYGITTAITVAFAVGVLLAKKPLLAGYLLTLTMVGLGALFWELKSPLLGGLQILVYGGGVLIMVLFVVMLTPSGQSSVDWSSSWRAAWILSPVAGYLASRSYPLHAPVISGQLLGRWLLMRQGLSLEVLAVLLLLALVAALAIAITQKGGEAS</sequence>
<reference evidence="2 3" key="1">
    <citation type="journal article" date="2014" name="BMC Genomics">
        <title>Comparison of environmental and isolate Sulfobacillus genomes reveals diverse carbon, sulfur, nitrogen, and hydrogen metabolisms.</title>
        <authorList>
            <person name="Justice N.B."/>
            <person name="Norman A."/>
            <person name="Brown C.T."/>
            <person name="Singh A."/>
            <person name="Thomas B.C."/>
            <person name="Banfield J.F."/>
        </authorList>
    </citation>
    <scope>NUCLEOTIDE SEQUENCE [LARGE SCALE GENOMIC DNA]</scope>
    <source>
        <strain evidence="2">AMDSBA1</strain>
    </source>
</reference>
<protein>
    <recommendedName>
        <fullName evidence="1">NADH-quinone oxidoreductase subunit J</fullName>
        <ecNumber evidence="1">7.1.1.-</ecNumber>
    </recommendedName>
</protein>
<dbReference type="InterPro" id="IPR042106">
    <property type="entry name" value="Nuo/plastoQ_OxRdtase_6_NuoJ"/>
</dbReference>
<keyword evidence="1" id="KW-0520">NAD</keyword>
<dbReference type="Proteomes" id="UP000242699">
    <property type="component" value="Unassembled WGS sequence"/>
</dbReference>
<keyword evidence="1" id="KW-0812">Transmembrane</keyword>
<keyword evidence="1" id="KW-1003">Cell membrane</keyword>
<name>A0A2T2X0X8_9FIRM</name>
<dbReference type="EMBL" id="PXYT01000021">
    <property type="protein sequence ID" value="PSR28141.1"/>
    <property type="molecule type" value="Genomic_DNA"/>
</dbReference>
<dbReference type="Gene3D" id="1.20.120.1200">
    <property type="entry name" value="NADH-ubiquinone/plastoquinone oxidoreductase chain 6, subunit NuoJ"/>
    <property type="match status" value="1"/>
</dbReference>
<dbReference type="GO" id="GO:0048038">
    <property type="term" value="F:quinone binding"/>
    <property type="evidence" value="ECO:0007669"/>
    <property type="project" value="UniProtKB-UniRule"/>
</dbReference>
<organism evidence="2 3">
    <name type="scientific">Sulfobacillus benefaciens</name>
    <dbReference type="NCBI Taxonomy" id="453960"/>
    <lineage>
        <taxon>Bacteria</taxon>
        <taxon>Bacillati</taxon>
        <taxon>Bacillota</taxon>
        <taxon>Clostridia</taxon>
        <taxon>Eubacteriales</taxon>
        <taxon>Clostridiales Family XVII. Incertae Sedis</taxon>
        <taxon>Sulfobacillus</taxon>
    </lineage>
</organism>
<gene>
    <name evidence="2" type="ORF">C7B43_10490</name>
</gene>
<feature type="transmembrane region" description="Helical" evidence="1">
    <location>
        <begin position="7"/>
        <end position="24"/>
    </location>
</feature>